<dbReference type="InterPro" id="IPR039331">
    <property type="entry name" value="PAPs-like"/>
</dbReference>
<feature type="domain" description="Purple acid phosphatase N-terminal" evidence="3">
    <location>
        <begin position="60"/>
        <end position="153"/>
    </location>
</feature>
<organism evidence="4 5">
    <name type="scientific">Segniliparus rugosus (strain ATCC BAA-974 / DSM 45345 / CCUG 50838 / CIP 108380 / JCM 13579 / CDC 945)</name>
    <dbReference type="NCBI Taxonomy" id="679197"/>
    <lineage>
        <taxon>Bacteria</taxon>
        <taxon>Bacillati</taxon>
        <taxon>Actinomycetota</taxon>
        <taxon>Actinomycetes</taxon>
        <taxon>Mycobacteriales</taxon>
        <taxon>Segniliparaceae</taxon>
        <taxon>Segniliparus</taxon>
    </lineage>
</organism>
<dbReference type="Pfam" id="PF00149">
    <property type="entry name" value="Metallophos"/>
    <property type="match status" value="1"/>
</dbReference>
<dbReference type="RefSeq" id="WP_007472064.1">
    <property type="nucleotide sequence ID" value="NZ_KI391953.1"/>
</dbReference>
<keyword evidence="5" id="KW-1185">Reference proteome</keyword>
<dbReference type="InterPro" id="IPR029052">
    <property type="entry name" value="Metallo-depent_PP-like"/>
</dbReference>
<evidence type="ECO:0008006" key="6">
    <source>
        <dbReference type="Google" id="ProtNLM"/>
    </source>
</evidence>
<dbReference type="PANTHER" id="PTHR22953:SF153">
    <property type="entry name" value="PURPLE ACID PHOSPHATASE"/>
    <property type="match status" value="1"/>
</dbReference>
<evidence type="ECO:0000313" key="4">
    <source>
        <dbReference type="EMBL" id="EFV11893.1"/>
    </source>
</evidence>
<dbReference type="OrthoDB" id="9804511at2"/>
<evidence type="ECO:0000259" key="2">
    <source>
        <dbReference type="Pfam" id="PF00149"/>
    </source>
</evidence>
<dbReference type="Proteomes" id="UP000004816">
    <property type="component" value="Unassembled WGS sequence"/>
</dbReference>
<dbReference type="Gene3D" id="2.60.40.380">
    <property type="entry name" value="Purple acid phosphatase-like, N-terminal"/>
    <property type="match status" value="1"/>
</dbReference>
<dbReference type="HOGENOM" id="CLU_026766_0_0_11"/>
<dbReference type="SUPFAM" id="SSF49363">
    <property type="entry name" value="Purple acid phosphatase, N-terminal domain"/>
    <property type="match status" value="1"/>
</dbReference>
<dbReference type="InterPro" id="IPR015914">
    <property type="entry name" value="PAPs_N"/>
</dbReference>
<dbReference type="InterPro" id="IPR008963">
    <property type="entry name" value="Purple_acid_Pase-like_N"/>
</dbReference>
<dbReference type="AlphaFoldDB" id="E5XUQ5"/>
<name>E5XUQ5_SEGRC</name>
<evidence type="ECO:0000256" key="1">
    <source>
        <dbReference type="ARBA" id="ARBA00022729"/>
    </source>
</evidence>
<dbReference type="InterPro" id="IPR006311">
    <property type="entry name" value="TAT_signal"/>
</dbReference>
<proteinExistence type="predicted"/>
<reference evidence="4 5" key="1">
    <citation type="journal article" date="2011" name="Stand. Genomic Sci.">
        <title>High quality draft genome sequence of Segniliparus rugosus CDC 945(T)= (ATCC BAA-974(T)).</title>
        <authorList>
            <person name="Earl A.M."/>
            <person name="Desjardins C.A."/>
            <person name="Fitzgerald M.G."/>
            <person name="Arachchi H.M."/>
            <person name="Zeng Q."/>
            <person name="Mehta T."/>
            <person name="Griggs A."/>
            <person name="Birren B.W."/>
            <person name="Toney N.C."/>
            <person name="Carr J."/>
            <person name="Posey J."/>
            <person name="Butler W.R."/>
        </authorList>
    </citation>
    <scope>NUCLEOTIDE SEQUENCE [LARGE SCALE GENOMIC DNA]</scope>
    <source>
        <strain evidence="5">ATCC BAA-974 / DSM 45345 / CCUG 50838 / CIP 108380 / JCM 13579 / CDC 945</strain>
    </source>
</reference>
<feature type="domain" description="Calcineurin-like phosphoesterase" evidence="2">
    <location>
        <begin position="213"/>
        <end position="390"/>
    </location>
</feature>
<dbReference type="eggNOG" id="COG1409">
    <property type="taxonomic scope" value="Bacteria"/>
</dbReference>
<sequence length="530" mass="56449">MTGSPSSSGVSRRGLFATAAGAAAVGAGLGYVGTELSASRRGANAPDLWRSVGGAGAPRPSGLHLQFGSDASSEVVISWHTPVSVANPRVLLGTAEGGFGAAVPAETIAYRDGQSGVQVQVHHARLSGLSPSADYVYAAAHDGCAPELGTFRTAPRGRGKFTFTSFGDQGTPTLGKPGPADPQGGTLYVNDNLGSPAAGDVTAGVERIAPLFNLVNGDLCYANLSQDRVRTWSDWFENNTRSARHRPWMPAPGNHENERGNGPIGYQAFQTYFRVPDSGADPQLRGLWYAFTAGSVRIVVLANDDICYQDSGNTYVRGYSGGAQRRWLADELAKSHADLGIDWVVVCMHQTAVSTVDHFNGADRAIREEWLPLFDQHGVDLVLCGHEHHYERTHPVRGAQQNDTLTPTPADTRLDEIDATKGTTHLVIGGGGTSRPSNQLFFQGRQCRVITAVGEVDPATGKKAPVYVMEDAPWSAFRDAEHPYGFVAFDVDPGTVGGTTSIAATYYAVTGPFGQLDPVDRFTLRKPRRG</sequence>
<protein>
    <recommendedName>
        <fullName evidence="6">Metallophosphoesterase</fullName>
    </recommendedName>
</protein>
<dbReference type="PANTHER" id="PTHR22953">
    <property type="entry name" value="ACID PHOSPHATASE RELATED"/>
    <property type="match status" value="1"/>
</dbReference>
<evidence type="ECO:0000259" key="3">
    <source>
        <dbReference type="Pfam" id="PF16656"/>
    </source>
</evidence>
<comment type="caution">
    <text evidence="4">The sequence shown here is derived from an EMBL/GenBank/DDBJ whole genome shotgun (WGS) entry which is preliminary data.</text>
</comment>
<dbReference type="STRING" id="679197.HMPREF9336_03227"/>
<dbReference type="InterPro" id="IPR004843">
    <property type="entry name" value="Calcineurin-like_PHP"/>
</dbReference>
<keyword evidence="1" id="KW-0732">Signal</keyword>
<accession>E5XUQ5</accession>
<dbReference type="SUPFAM" id="SSF56300">
    <property type="entry name" value="Metallo-dependent phosphatases"/>
    <property type="match status" value="1"/>
</dbReference>
<dbReference type="Gene3D" id="3.60.21.10">
    <property type="match status" value="1"/>
</dbReference>
<dbReference type="PROSITE" id="PS51318">
    <property type="entry name" value="TAT"/>
    <property type="match status" value="1"/>
</dbReference>
<dbReference type="Pfam" id="PF16656">
    <property type="entry name" value="Pur_ac_phosph_N"/>
    <property type="match status" value="1"/>
</dbReference>
<dbReference type="EMBL" id="ACZI02000001">
    <property type="protein sequence ID" value="EFV11893.1"/>
    <property type="molecule type" value="Genomic_DNA"/>
</dbReference>
<evidence type="ECO:0000313" key="5">
    <source>
        <dbReference type="Proteomes" id="UP000004816"/>
    </source>
</evidence>
<dbReference type="GO" id="GO:0046872">
    <property type="term" value="F:metal ion binding"/>
    <property type="evidence" value="ECO:0007669"/>
    <property type="project" value="InterPro"/>
</dbReference>
<gene>
    <name evidence="4" type="ORF">HMPREF9336_03227</name>
</gene>
<dbReference type="GO" id="GO:0003993">
    <property type="term" value="F:acid phosphatase activity"/>
    <property type="evidence" value="ECO:0007669"/>
    <property type="project" value="InterPro"/>
</dbReference>